<keyword evidence="1" id="KW-1133">Transmembrane helix</keyword>
<dbReference type="Proteomes" id="UP000430985">
    <property type="component" value="Unassembled WGS sequence"/>
</dbReference>
<feature type="transmembrane region" description="Helical" evidence="1">
    <location>
        <begin position="170"/>
        <end position="190"/>
    </location>
</feature>
<dbReference type="RefSeq" id="WP_066035816.1">
    <property type="nucleotide sequence ID" value="NZ_CP130468.1"/>
</dbReference>
<evidence type="ECO:0000313" key="4">
    <source>
        <dbReference type="Proteomes" id="UP000095141"/>
    </source>
</evidence>
<gene>
    <name evidence="3" type="ORF">BFD03_07420</name>
    <name evidence="2" type="ORF">GIX83_06750</name>
</gene>
<protein>
    <recommendedName>
        <fullName evidence="6">Acyltransferase 3 domain-containing protein</fullName>
    </recommendedName>
</protein>
<name>A0A1C2G6Z4_LIMRT</name>
<feature type="transmembrane region" description="Helical" evidence="1">
    <location>
        <begin position="97"/>
        <end position="118"/>
    </location>
</feature>
<reference evidence="2 5" key="2">
    <citation type="submission" date="2019-11" db="EMBL/GenBank/DDBJ databases">
        <title>Draft genome sequence of 12 host-associated Lactobacillus reuteri rodent strains.</title>
        <authorList>
            <person name="Zhang S."/>
            <person name="Ozcam M."/>
            <person name="Van Pijkeren J.P."/>
        </authorList>
    </citation>
    <scope>NUCLEOTIDE SEQUENCE [LARGE SCALE GENOMIC DNA]</scope>
    <source>
        <strain evidence="2 5">Rat19</strain>
    </source>
</reference>
<feature type="transmembrane region" description="Helical" evidence="1">
    <location>
        <begin position="210"/>
        <end position="227"/>
    </location>
</feature>
<keyword evidence="1" id="KW-0472">Membrane</keyword>
<reference evidence="3 4" key="1">
    <citation type="submission" date="2016-08" db="EMBL/GenBank/DDBJ databases">
        <title>Probiotic bacterium isolated from chicken gut.</title>
        <authorList>
            <person name="Levy J.L."/>
            <person name="Hassan H.M."/>
            <person name="Mendoza M.A."/>
        </authorList>
    </citation>
    <scope>NUCLEOTIDE SEQUENCE [LARGE SCALE GENOMIC DNA]</scope>
    <source>
        <strain evidence="3 4">P43</strain>
    </source>
</reference>
<evidence type="ECO:0008006" key="6">
    <source>
        <dbReference type="Google" id="ProtNLM"/>
    </source>
</evidence>
<evidence type="ECO:0000313" key="2">
    <source>
        <dbReference type="EMBL" id="MRG69525.1"/>
    </source>
</evidence>
<proteinExistence type="predicted"/>
<evidence type="ECO:0000313" key="5">
    <source>
        <dbReference type="Proteomes" id="UP000430985"/>
    </source>
</evidence>
<dbReference type="EMBL" id="MCNS01000012">
    <property type="protein sequence ID" value="OCX47226.1"/>
    <property type="molecule type" value="Genomic_DNA"/>
</dbReference>
<feature type="transmembrane region" description="Helical" evidence="1">
    <location>
        <begin position="234"/>
        <end position="255"/>
    </location>
</feature>
<feature type="transmembrane region" description="Helical" evidence="1">
    <location>
        <begin position="304"/>
        <end position="322"/>
    </location>
</feature>
<keyword evidence="1" id="KW-0812">Transmembrane</keyword>
<evidence type="ECO:0000313" key="3">
    <source>
        <dbReference type="EMBL" id="OCX47226.1"/>
    </source>
</evidence>
<feature type="transmembrane region" description="Helical" evidence="1">
    <location>
        <begin position="138"/>
        <end position="158"/>
    </location>
</feature>
<feature type="transmembrane region" description="Helical" evidence="1">
    <location>
        <begin position="57"/>
        <end position="77"/>
    </location>
</feature>
<dbReference type="EMBL" id="WJNE01000019">
    <property type="protein sequence ID" value="MRG69525.1"/>
    <property type="molecule type" value="Genomic_DNA"/>
</dbReference>
<organism evidence="3 4">
    <name type="scientific">Limosilactobacillus reuteri</name>
    <name type="common">Lactobacillus reuteri</name>
    <dbReference type="NCBI Taxonomy" id="1598"/>
    <lineage>
        <taxon>Bacteria</taxon>
        <taxon>Bacillati</taxon>
        <taxon>Bacillota</taxon>
        <taxon>Bacilli</taxon>
        <taxon>Lactobacillales</taxon>
        <taxon>Lactobacillaceae</taxon>
        <taxon>Limosilactobacillus</taxon>
    </lineage>
</organism>
<feature type="transmembrane region" description="Helical" evidence="1">
    <location>
        <begin position="275"/>
        <end position="292"/>
    </location>
</feature>
<comment type="caution">
    <text evidence="3">The sequence shown here is derived from an EMBL/GenBank/DDBJ whole genome shotgun (WGS) entry which is preliminary data.</text>
</comment>
<sequence length="372" mass="43951">MKEIPNQVEVTDKGWWAADIGDYLKVIANGMVMFQPIISMAVKTNLSIEQLKVFASFYNFVKFTSPAFIFGIVFTVIRQSGNRKDLNLQVYCKDQWANNFVPTIIWTLVYLLIMPNLQQHGHYYNLASFFWQFITGNAAPHLWYSVMMLQFLIIMPIIKSVTVYVGNDLCRLGGTVIGIGIVYFSWLVFYDCFNFSGKGNSNWYLLDRCFLSFLIFGFYGGLAWNFHHQIQSLLFHYWWLVIGFYLLMYAWTRYIFISAHHLTDLLDDTYYRPSMAIYALAVIILIYLICIVQKVYRMQRCLKIIHYLAFYAYRAFLANVFWDRILWYTGGMRLTLKATPYLTVFITWLLTWLLSYLSVYLCHQLWLSLVKR</sequence>
<dbReference type="AlphaFoldDB" id="A0A1C2G6Z4"/>
<dbReference type="Proteomes" id="UP000095141">
    <property type="component" value="Unassembled WGS sequence"/>
</dbReference>
<feature type="transmembrane region" description="Helical" evidence="1">
    <location>
        <begin position="342"/>
        <end position="362"/>
    </location>
</feature>
<accession>A0A1C2G6Z4</accession>
<evidence type="ECO:0000256" key="1">
    <source>
        <dbReference type="SAM" id="Phobius"/>
    </source>
</evidence>